<comment type="caution">
    <text evidence="2">The sequence shown here is derived from an EMBL/GenBank/DDBJ whole genome shotgun (WGS) entry which is preliminary data.</text>
</comment>
<dbReference type="GO" id="GO:0044774">
    <property type="term" value="P:mitotic DNA integrity checkpoint signaling"/>
    <property type="evidence" value="ECO:0007669"/>
    <property type="project" value="TreeGrafter"/>
</dbReference>
<dbReference type="PANTHER" id="PTHR46060">
    <property type="entry name" value="MARINER MOS1 TRANSPOSASE-LIKE PROTEIN"/>
    <property type="match status" value="1"/>
</dbReference>
<dbReference type="GO" id="GO:0003690">
    <property type="term" value="F:double-stranded DNA binding"/>
    <property type="evidence" value="ECO:0007669"/>
    <property type="project" value="TreeGrafter"/>
</dbReference>
<evidence type="ECO:0000313" key="3">
    <source>
        <dbReference type="Proteomes" id="UP000024635"/>
    </source>
</evidence>
<name>A0A016VSE6_9BILA</name>
<dbReference type="GO" id="GO:0046975">
    <property type="term" value="F:histone H3K36 methyltransferase activity"/>
    <property type="evidence" value="ECO:0007669"/>
    <property type="project" value="TreeGrafter"/>
</dbReference>
<dbReference type="GO" id="GO:0000729">
    <property type="term" value="P:DNA double-strand break processing"/>
    <property type="evidence" value="ECO:0007669"/>
    <property type="project" value="TreeGrafter"/>
</dbReference>
<dbReference type="OrthoDB" id="5825689at2759"/>
<dbReference type="GO" id="GO:0006303">
    <property type="term" value="P:double-strand break repair via nonhomologous end joining"/>
    <property type="evidence" value="ECO:0007669"/>
    <property type="project" value="TreeGrafter"/>
</dbReference>
<sequence>MADLKSGIRYCLLYDFKRGRTAAESHRNMCDAFGQEVISERQCQQWFHKFRSGNEILEDNPRGRPPSVVDMEELKEAIGEDPSQAARDLTNSAVPYRPYHHTLTYHQRELVQERERSGGAR</sequence>
<evidence type="ECO:0000313" key="2">
    <source>
        <dbReference type="EMBL" id="EYC29683.1"/>
    </source>
</evidence>
<dbReference type="GO" id="GO:0035861">
    <property type="term" value="C:site of double-strand break"/>
    <property type="evidence" value="ECO:0007669"/>
    <property type="project" value="TreeGrafter"/>
</dbReference>
<dbReference type="Proteomes" id="UP000024635">
    <property type="component" value="Unassembled WGS sequence"/>
</dbReference>
<dbReference type="GO" id="GO:0000793">
    <property type="term" value="C:condensed chromosome"/>
    <property type="evidence" value="ECO:0007669"/>
    <property type="project" value="TreeGrafter"/>
</dbReference>
<proteinExistence type="predicted"/>
<dbReference type="GO" id="GO:0000014">
    <property type="term" value="F:single-stranded DNA endodeoxyribonuclease activity"/>
    <property type="evidence" value="ECO:0007669"/>
    <property type="project" value="TreeGrafter"/>
</dbReference>
<evidence type="ECO:0000259" key="1">
    <source>
        <dbReference type="Pfam" id="PF17906"/>
    </source>
</evidence>
<dbReference type="AlphaFoldDB" id="A0A016VSE6"/>
<dbReference type="PANTHER" id="PTHR46060:SF2">
    <property type="entry name" value="HISTONE-LYSINE N-METHYLTRANSFERASE SETMAR"/>
    <property type="match status" value="1"/>
</dbReference>
<reference evidence="3" key="1">
    <citation type="journal article" date="2015" name="Nat. Genet.">
        <title>The genome and transcriptome of the zoonotic hookworm Ancylostoma ceylanicum identify infection-specific gene families.</title>
        <authorList>
            <person name="Schwarz E.M."/>
            <person name="Hu Y."/>
            <person name="Antoshechkin I."/>
            <person name="Miller M.M."/>
            <person name="Sternberg P.W."/>
            <person name="Aroian R.V."/>
        </authorList>
    </citation>
    <scope>NUCLEOTIDE SEQUENCE</scope>
    <source>
        <strain evidence="3">HY135</strain>
    </source>
</reference>
<gene>
    <name evidence="2" type="primary">Acey_s0006.g3121</name>
    <name evidence="2" type="ORF">Y032_0006g3121</name>
</gene>
<keyword evidence="3" id="KW-1185">Reference proteome</keyword>
<dbReference type="InterPro" id="IPR041426">
    <property type="entry name" value="Mos1_HTH"/>
</dbReference>
<dbReference type="GO" id="GO:0005634">
    <property type="term" value="C:nucleus"/>
    <property type="evidence" value="ECO:0007669"/>
    <property type="project" value="TreeGrafter"/>
</dbReference>
<dbReference type="EMBL" id="JARK01001342">
    <property type="protein sequence ID" value="EYC29683.1"/>
    <property type="molecule type" value="Genomic_DNA"/>
</dbReference>
<dbReference type="GO" id="GO:0044547">
    <property type="term" value="F:DNA topoisomerase binding"/>
    <property type="evidence" value="ECO:0007669"/>
    <property type="project" value="TreeGrafter"/>
</dbReference>
<dbReference type="Pfam" id="PF17906">
    <property type="entry name" value="HTH_48"/>
    <property type="match status" value="1"/>
</dbReference>
<dbReference type="GO" id="GO:0015074">
    <property type="term" value="P:DNA integration"/>
    <property type="evidence" value="ECO:0007669"/>
    <property type="project" value="TreeGrafter"/>
</dbReference>
<accession>A0A016VSE6</accession>
<protein>
    <recommendedName>
        <fullName evidence="1">Mos1 transposase HTH domain-containing protein</fullName>
    </recommendedName>
</protein>
<dbReference type="InterPro" id="IPR052709">
    <property type="entry name" value="Transposase-MT_Hybrid"/>
</dbReference>
<dbReference type="STRING" id="53326.A0A016VSE6"/>
<dbReference type="GO" id="GO:0031297">
    <property type="term" value="P:replication fork processing"/>
    <property type="evidence" value="ECO:0007669"/>
    <property type="project" value="TreeGrafter"/>
</dbReference>
<dbReference type="GO" id="GO:0042800">
    <property type="term" value="F:histone H3K4 methyltransferase activity"/>
    <property type="evidence" value="ECO:0007669"/>
    <property type="project" value="TreeGrafter"/>
</dbReference>
<feature type="domain" description="Mos1 transposase HTH" evidence="1">
    <location>
        <begin position="8"/>
        <end position="54"/>
    </location>
</feature>
<dbReference type="Gene3D" id="1.10.10.1450">
    <property type="match status" value="1"/>
</dbReference>
<dbReference type="GO" id="GO:0003697">
    <property type="term" value="F:single-stranded DNA binding"/>
    <property type="evidence" value="ECO:0007669"/>
    <property type="project" value="TreeGrafter"/>
</dbReference>
<organism evidence="2 3">
    <name type="scientific">Ancylostoma ceylanicum</name>
    <dbReference type="NCBI Taxonomy" id="53326"/>
    <lineage>
        <taxon>Eukaryota</taxon>
        <taxon>Metazoa</taxon>
        <taxon>Ecdysozoa</taxon>
        <taxon>Nematoda</taxon>
        <taxon>Chromadorea</taxon>
        <taxon>Rhabditida</taxon>
        <taxon>Rhabditina</taxon>
        <taxon>Rhabditomorpha</taxon>
        <taxon>Strongyloidea</taxon>
        <taxon>Ancylostomatidae</taxon>
        <taxon>Ancylostomatinae</taxon>
        <taxon>Ancylostoma</taxon>
    </lineage>
</organism>